<gene>
    <name evidence="1" type="ORF">ABBFA_02544</name>
</gene>
<dbReference type="RefSeq" id="WP_001174440.1">
    <property type="nucleotide sequence ID" value="NZ_CP001172.1"/>
</dbReference>
<reference evidence="1 2" key="1">
    <citation type="journal article" date="2008" name="J. Bacteriol.">
        <title>Comparative genome sequence analysis of multidrug-resistant Acinetobacter baumannii.</title>
        <authorList>
            <person name="Adams M.D."/>
            <person name="Goglin K."/>
            <person name="Molyneaux N."/>
            <person name="Hujer K.M."/>
            <person name="Lavender H."/>
            <person name="Jamison J.J."/>
            <person name="MacDonald I.J."/>
            <person name="Martin K.M."/>
            <person name="Russo T."/>
            <person name="Campagnari A.A."/>
            <person name="Hujer A.M."/>
            <person name="Bonomo R.A."/>
            <person name="Gill S.R."/>
        </authorList>
    </citation>
    <scope>NUCLEOTIDE SEQUENCE [LARGE SCALE GENOMIC DNA]</scope>
    <source>
        <strain evidence="1 2">AB307-0294</strain>
    </source>
</reference>
<organism evidence="1 2">
    <name type="scientific">Acinetobacter baumannii (strain AB307-0294)</name>
    <dbReference type="NCBI Taxonomy" id="557600"/>
    <lineage>
        <taxon>Bacteria</taxon>
        <taxon>Pseudomonadati</taxon>
        <taxon>Pseudomonadota</taxon>
        <taxon>Gammaproteobacteria</taxon>
        <taxon>Moraxellales</taxon>
        <taxon>Moraxellaceae</taxon>
        <taxon>Acinetobacter</taxon>
        <taxon>Acinetobacter calcoaceticus/baumannii complex</taxon>
    </lineage>
</organism>
<evidence type="ECO:0000313" key="2">
    <source>
        <dbReference type="Proteomes" id="UP000006924"/>
    </source>
</evidence>
<protein>
    <submittedName>
        <fullName evidence="1">Uncharacterized protein</fullName>
    </submittedName>
</protein>
<accession>A0A5K6CTK8</accession>
<proteinExistence type="predicted"/>
<name>A0A5K6CTK8_ACIB3</name>
<dbReference type="EMBL" id="CP001172">
    <property type="protein sequence ID" value="ATY44975.1"/>
    <property type="molecule type" value="Genomic_DNA"/>
</dbReference>
<dbReference type="AlphaFoldDB" id="A0A5K6CTK8"/>
<evidence type="ECO:0000313" key="1">
    <source>
        <dbReference type="EMBL" id="ATY44975.1"/>
    </source>
</evidence>
<dbReference type="Proteomes" id="UP000006924">
    <property type="component" value="Chromosome"/>
</dbReference>
<sequence length="108" mass="12645">MQKVKHHPDGYKSYLGLDRSTSLYSVRIGWQVYASNANGSVLYKVKDGVKTPLNVSKFQTEYPKVWNELTQEIDFQRRKQLAIKLRETNIPTYDRKAYKQKRGFTGSR</sequence>
<dbReference type="KEGG" id="abb:ABBFA_02544"/>